<evidence type="ECO:0000256" key="7">
    <source>
        <dbReference type="HAMAP-Rule" id="MF_03166"/>
    </source>
</evidence>
<dbReference type="PANTHER" id="PTHR11264">
    <property type="entry name" value="URACIL-DNA GLYCOSYLASE"/>
    <property type="match status" value="1"/>
</dbReference>
<evidence type="ECO:0000256" key="5">
    <source>
        <dbReference type="ARBA" id="ARBA00023204"/>
    </source>
</evidence>
<feature type="domain" description="Uracil-DNA glycosylase-like" evidence="10">
    <location>
        <begin position="175"/>
        <end position="381"/>
    </location>
</feature>
<dbReference type="InterPro" id="IPR018085">
    <property type="entry name" value="Ura-DNA_Glyclase_AS"/>
</dbReference>
<gene>
    <name evidence="7" type="primary">UNG1</name>
    <name evidence="11" type="ORF">D9611_001613</name>
</gene>
<dbReference type="GO" id="GO:0005634">
    <property type="term" value="C:nucleus"/>
    <property type="evidence" value="ECO:0007669"/>
    <property type="project" value="UniProtKB-SubCell"/>
</dbReference>
<organism evidence="11 12">
    <name type="scientific">Ephemerocybe angulata</name>
    <dbReference type="NCBI Taxonomy" id="980116"/>
    <lineage>
        <taxon>Eukaryota</taxon>
        <taxon>Fungi</taxon>
        <taxon>Dikarya</taxon>
        <taxon>Basidiomycota</taxon>
        <taxon>Agaricomycotina</taxon>
        <taxon>Agaricomycetes</taxon>
        <taxon>Agaricomycetidae</taxon>
        <taxon>Agaricales</taxon>
        <taxon>Agaricineae</taxon>
        <taxon>Psathyrellaceae</taxon>
        <taxon>Ephemerocybe</taxon>
    </lineage>
</organism>
<dbReference type="InterPro" id="IPR005122">
    <property type="entry name" value="Uracil-DNA_glycosylase-like"/>
</dbReference>
<evidence type="ECO:0000256" key="9">
    <source>
        <dbReference type="SAM" id="MobiDB-lite"/>
    </source>
</evidence>
<evidence type="ECO:0000256" key="1">
    <source>
        <dbReference type="ARBA" id="ARBA00008184"/>
    </source>
</evidence>
<comment type="function">
    <text evidence="7">Excises uracil residues from the DNA which can arise as a result of misincorporation of dUMP residues by DNA polymerase or due to deamination of cytosine.</text>
</comment>
<dbReference type="CDD" id="cd10027">
    <property type="entry name" value="UDG-F1-like"/>
    <property type="match status" value="1"/>
</dbReference>
<dbReference type="PANTHER" id="PTHR11264:SF0">
    <property type="entry name" value="URACIL-DNA GLYCOSYLASE"/>
    <property type="match status" value="1"/>
</dbReference>
<evidence type="ECO:0000313" key="12">
    <source>
        <dbReference type="Proteomes" id="UP000541558"/>
    </source>
</evidence>
<dbReference type="HAMAP" id="MF_00148">
    <property type="entry name" value="UDG"/>
    <property type="match status" value="1"/>
</dbReference>
<keyword evidence="12" id="KW-1185">Reference proteome</keyword>
<dbReference type="NCBIfam" id="NF003592">
    <property type="entry name" value="PRK05254.1-5"/>
    <property type="match status" value="1"/>
</dbReference>
<comment type="catalytic activity">
    <reaction evidence="7">
        <text>Hydrolyzes single-stranded DNA or mismatched double-stranded DNA and polynucleotides, releasing free uracil.</text>
        <dbReference type="EC" id="3.2.2.27"/>
    </reaction>
</comment>
<reference evidence="11 12" key="1">
    <citation type="journal article" date="2020" name="ISME J.">
        <title>Uncovering the hidden diversity of litter-decomposition mechanisms in mushroom-forming fungi.</title>
        <authorList>
            <person name="Floudas D."/>
            <person name="Bentzer J."/>
            <person name="Ahren D."/>
            <person name="Johansson T."/>
            <person name="Persson P."/>
            <person name="Tunlid A."/>
        </authorList>
    </citation>
    <scope>NUCLEOTIDE SEQUENCE [LARGE SCALE GENOMIC DNA]</scope>
    <source>
        <strain evidence="11 12">CBS 175.51</strain>
    </source>
</reference>
<comment type="caution">
    <text evidence="11">The sequence shown here is derived from an EMBL/GenBank/DDBJ whole genome shotgun (WGS) entry which is preliminary data.</text>
</comment>
<name>A0A8H5CI60_9AGAR</name>
<evidence type="ECO:0000256" key="3">
    <source>
        <dbReference type="ARBA" id="ARBA00022801"/>
    </source>
</evidence>
<evidence type="ECO:0000256" key="4">
    <source>
        <dbReference type="ARBA" id="ARBA00023128"/>
    </source>
</evidence>
<dbReference type="EMBL" id="JAACJK010000001">
    <property type="protein sequence ID" value="KAF5342225.1"/>
    <property type="molecule type" value="Genomic_DNA"/>
</dbReference>
<dbReference type="SMART" id="SM00986">
    <property type="entry name" value="UDG"/>
    <property type="match status" value="1"/>
</dbReference>
<dbReference type="InterPro" id="IPR002043">
    <property type="entry name" value="UDG_fam1"/>
</dbReference>
<dbReference type="GO" id="GO:0004844">
    <property type="term" value="F:uracil DNA N-glycosylase activity"/>
    <property type="evidence" value="ECO:0007669"/>
    <property type="project" value="UniProtKB-UniRule"/>
</dbReference>
<dbReference type="EC" id="3.2.2.27" evidence="7"/>
<dbReference type="Gene3D" id="3.40.470.10">
    <property type="entry name" value="Uracil-DNA glycosylase-like domain"/>
    <property type="match status" value="1"/>
</dbReference>
<dbReference type="GO" id="GO:0005739">
    <property type="term" value="C:mitochondrion"/>
    <property type="evidence" value="ECO:0007669"/>
    <property type="project" value="UniProtKB-SubCell"/>
</dbReference>
<protein>
    <recommendedName>
        <fullName evidence="7">Uracil-DNA glycosylase</fullName>
        <shortName evidence="7">UDG</shortName>
        <ecNumber evidence="7">3.2.2.27</ecNumber>
    </recommendedName>
</protein>
<evidence type="ECO:0000256" key="8">
    <source>
        <dbReference type="PROSITE-ProRule" id="PRU10072"/>
    </source>
</evidence>
<dbReference type="AlphaFoldDB" id="A0A8H5CI60"/>
<dbReference type="GO" id="GO:0097510">
    <property type="term" value="P:base-excision repair, AP site formation via deaminated base removal"/>
    <property type="evidence" value="ECO:0007669"/>
    <property type="project" value="TreeGrafter"/>
</dbReference>
<keyword evidence="4 7" id="KW-0496">Mitochondrion</keyword>
<evidence type="ECO:0000313" key="11">
    <source>
        <dbReference type="EMBL" id="KAF5342225.1"/>
    </source>
</evidence>
<feature type="compositionally biased region" description="Polar residues" evidence="9">
    <location>
        <begin position="73"/>
        <end position="98"/>
    </location>
</feature>
<proteinExistence type="inferred from homology"/>
<keyword evidence="3 7" id="KW-0378">Hydrolase</keyword>
<evidence type="ECO:0000259" key="10">
    <source>
        <dbReference type="SMART" id="SM00986"/>
    </source>
</evidence>
<dbReference type="SUPFAM" id="SSF52141">
    <property type="entry name" value="Uracil-DNA glycosylase-like"/>
    <property type="match status" value="1"/>
</dbReference>
<dbReference type="Proteomes" id="UP000541558">
    <property type="component" value="Unassembled WGS sequence"/>
</dbReference>
<evidence type="ECO:0000256" key="2">
    <source>
        <dbReference type="ARBA" id="ARBA00022763"/>
    </source>
</evidence>
<feature type="active site" description="Proton acceptor" evidence="7 8">
    <location>
        <position position="190"/>
    </location>
</feature>
<feature type="compositionally biased region" description="Polar residues" evidence="9">
    <location>
        <begin position="10"/>
        <end position="19"/>
    </location>
</feature>
<sequence>MSDPSPMESVKNTGASSHLTAKRKASEPPEPVDTEKAEASRGTKLRSKTTIDAFFTPSGVRTISQSSQKKQKTGSGASRPTTAIPTATSQRPKLNSIPFSKNALQTSLTDEEKNLLKLECDTLALSWLKLLKDEIRKPYFLDLKRFLWDAGLKSSLDTSPSLQIYPPAKDIYTWSKTPLGKVKAVIIGQDPYHGAGQAHGLCFSVPHGVKIPPSLLNIYQELKTEYPDFIPPKHGNLISWANNGVLLLNTCLTVKAKAAGSHSRRGWERFTEKVIDVVDQYGGANLPNGPNGSESTGIGRGIVFLAWGAWAAERVSKLDKVRYLPFVSFSRTCMMTTNTIPFAHPTIQSKHLILTSAHPSPYSADRGFFGNGHFVKANAWLEERYGPGGRVEWCAL</sequence>
<dbReference type="InterPro" id="IPR036895">
    <property type="entry name" value="Uracil-DNA_glycosylase-like_sf"/>
</dbReference>
<keyword evidence="5 7" id="KW-0234">DNA repair</keyword>
<dbReference type="NCBIfam" id="TIGR00628">
    <property type="entry name" value="ung"/>
    <property type="match status" value="1"/>
</dbReference>
<feature type="region of interest" description="Disordered" evidence="9">
    <location>
        <begin position="1"/>
        <end position="98"/>
    </location>
</feature>
<keyword evidence="2 7" id="KW-0227">DNA damage</keyword>
<accession>A0A8H5CI60</accession>
<comment type="similarity">
    <text evidence="1 7">Belongs to the uracil-DNA glycosylase (UDG) superfamily. UNG family.</text>
</comment>
<comment type="subcellular location">
    <subcellularLocation>
        <location evidence="7">Mitochondrion</location>
    </subcellularLocation>
    <subcellularLocation>
        <location evidence="7">Nucleus</location>
    </subcellularLocation>
</comment>
<keyword evidence="6 7" id="KW-0539">Nucleus</keyword>
<dbReference type="OrthoDB" id="10031947at2759"/>
<dbReference type="PROSITE" id="PS00130">
    <property type="entry name" value="U_DNA_GLYCOSYLASE"/>
    <property type="match status" value="1"/>
</dbReference>
<dbReference type="Pfam" id="PF03167">
    <property type="entry name" value="UDG"/>
    <property type="match status" value="1"/>
</dbReference>
<dbReference type="FunFam" id="3.40.470.10:FF:000007">
    <property type="entry name" value="Uracil-DNA glycosylase"/>
    <property type="match status" value="1"/>
</dbReference>
<dbReference type="SMART" id="SM00987">
    <property type="entry name" value="UreE_C"/>
    <property type="match status" value="1"/>
</dbReference>
<evidence type="ECO:0000256" key="6">
    <source>
        <dbReference type="ARBA" id="ARBA00023242"/>
    </source>
</evidence>